<dbReference type="SMART" id="SM00978">
    <property type="entry name" value="Tim44"/>
    <property type="match status" value="1"/>
</dbReference>
<feature type="transmembrane region" description="Helical" evidence="2">
    <location>
        <begin position="85"/>
        <end position="107"/>
    </location>
</feature>
<feature type="region of interest" description="Disordered" evidence="1">
    <location>
        <begin position="170"/>
        <end position="196"/>
    </location>
</feature>
<evidence type="ECO:0000313" key="5">
    <source>
        <dbReference type="EMBL" id="MQT11905.1"/>
    </source>
</evidence>
<reference evidence="5 6" key="1">
    <citation type="submission" date="2019-09" db="EMBL/GenBank/DDBJ databases">
        <title>Segnochrobactrum spirostomi gen. nov., sp. nov., isolated from the ciliate Spirostomum cf. yagiui and description of a novel family, Segnochrobactraceae fam. nov. within the order Rhizobiales of the class Alphaproteobacteria.</title>
        <authorList>
            <person name="Akter S."/>
            <person name="Shazib S.U.A."/>
            <person name="Shin M.K."/>
        </authorList>
    </citation>
    <scope>NUCLEOTIDE SEQUENCE [LARGE SCALE GENOMIC DNA]</scope>
    <source>
        <strain evidence="5 6">Sp-1</strain>
    </source>
</reference>
<feature type="signal peptide" evidence="3">
    <location>
        <begin position="1"/>
        <end position="24"/>
    </location>
</feature>
<comment type="caution">
    <text evidence="5">The sequence shown here is derived from an EMBL/GenBank/DDBJ whole genome shotgun (WGS) entry which is preliminary data.</text>
</comment>
<feature type="compositionally biased region" description="Polar residues" evidence="1">
    <location>
        <begin position="60"/>
        <end position="69"/>
    </location>
</feature>
<feature type="region of interest" description="Disordered" evidence="1">
    <location>
        <begin position="34"/>
        <end position="75"/>
    </location>
</feature>
<evidence type="ECO:0000256" key="3">
    <source>
        <dbReference type="SAM" id="SignalP"/>
    </source>
</evidence>
<evidence type="ECO:0000256" key="1">
    <source>
        <dbReference type="SAM" id="MobiDB-lite"/>
    </source>
</evidence>
<keyword evidence="3" id="KW-0732">Signal</keyword>
<keyword evidence="6" id="KW-1185">Reference proteome</keyword>
<protein>
    <submittedName>
        <fullName evidence="5">Tim44 domain-containing protein</fullName>
    </submittedName>
</protein>
<dbReference type="SUPFAM" id="SSF54427">
    <property type="entry name" value="NTF2-like"/>
    <property type="match status" value="1"/>
</dbReference>
<keyword evidence="2" id="KW-0472">Membrane</keyword>
<organism evidence="5 6">
    <name type="scientific">Segnochrobactrum spirostomi</name>
    <dbReference type="NCBI Taxonomy" id="2608987"/>
    <lineage>
        <taxon>Bacteria</taxon>
        <taxon>Pseudomonadati</taxon>
        <taxon>Pseudomonadota</taxon>
        <taxon>Alphaproteobacteria</taxon>
        <taxon>Hyphomicrobiales</taxon>
        <taxon>Segnochrobactraceae</taxon>
        <taxon>Segnochrobactrum</taxon>
    </lineage>
</organism>
<gene>
    <name evidence="5" type="ORF">F0357_04300</name>
</gene>
<keyword evidence="2" id="KW-0812">Transmembrane</keyword>
<dbReference type="Proteomes" id="UP000332515">
    <property type="component" value="Unassembled WGS sequence"/>
</dbReference>
<dbReference type="EMBL" id="VWNA01000001">
    <property type="protein sequence ID" value="MQT11905.1"/>
    <property type="molecule type" value="Genomic_DNA"/>
</dbReference>
<accession>A0A6A7XZK1</accession>
<sequence>MSFRKRSRAVLVLMALGLGTSLLAVDVADARRGGSLGSRGARTFQAPAPTATAPKTTQPIQRSMTQPGNPATAAPVAGAARPGGFFGGFGGSMLRGLMLGGLIGLLLGQGFGGIAGLFGFLVQAAIVAFGVMLLMRFLANRRAPAAASAGPSAMRNDMFGGLGGGLAGGLGNPSANPGPAASVPGVGAGSGPRQPKDELGLGGADFDTFERLLGEVQGAFGREDYAALRERTTPEVMSYLAEELGENATRGVRNVVSDVKLLQGDLSEAWRERDADYATVAMRYESRDTMVDRATGALVSGDPDRPTETTELWTFTRRPGGAWKLSAIQEA</sequence>
<feature type="compositionally biased region" description="Low complexity" evidence="1">
    <location>
        <begin position="172"/>
        <end position="185"/>
    </location>
</feature>
<dbReference type="InterPro" id="IPR032710">
    <property type="entry name" value="NTF2-like_dom_sf"/>
</dbReference>
<feature type="domain" description="Tim44-like" evidence="4">
    <location>
        <begin position="188"/>
        <end position="330"/>
    </location>
</feature>
<name>A0A6A7XZK1_9HYPH</name>
<keyword evidence="2" id="KW-1133">Transmembrane helix</keyword>
<feature type="compositionally biased region" description="Low complexity" evidence="1">
    <location>
        <begin position="38"/>
        <end position="59"/>
    </location>
</feature>
<dbReference type="Pfam" id="PF04280">
    <property type="entry name" value="Tim44"/>
    <property type="match status" value="1"/>
</dbReference>
<dbReference type="RefSeq" id="WP_153479159.1">
    <property type="nucleotide sequence ID" value="NZ_VWNA01000001.1"/>
</dbReference>
<dbReference type="Gene3D" id="3.10.450.240">
    <property type="match status" value="1"/>
</dbReference>
<evidence type="ECO:0000313" key="6">
    <source>
        <dbReference type="Proteomes" id="UP000332515"/>
    </source>
</evidence>
<dbReference type="PANTHER" id="PTHR41542:SF1">
    <property type="entry name" value="BLL5807 PROTEIN"/>
    <property type="match status" value="1"/>
</dbReference>
<evidence type="ECO:0000256" key="2">
    <source>
        <dbReference type="SAM" id="Phobius"/>
    </source>
</evidence>
<dbReference type="InterPro" id="IPR007379">
    <property type="entry name" value="Tim44-like_dom"/>
</dbReference>
<feature type="transmembrane region" description="Helical" evidence="2">
    <location>
        <begin position="114"/>
        <end position="138"/>
    </location>
</feature>
<evidence type="ECO:0000259" key="4">
    <source>
        <dbReference type="SMART" id="SM00978"/>
    </source>
</evidence>
<dbReference type="PANTHER" id="PTHR41542">
    <property type="entry name" value="BLL5807 PROTEIN"/>
    <property type="match status" value="1"/>
</dbReference>
<dbReference type="AlphaFoldDB" id="A0A6A7XZK1"/>
<feature type="chain" id="PRO_5025533209" evidence="3">
    <location>
        <begin position="25"/>
        <end position="331"/>
    </location>
</feature>
<proteinExistence type="predicted"/>